<reference evidence="2" key="1">
    <citation type="submission" date="2023-03" db="EMBL/GenBank/DDBJ databases">
        <title>Massive genome expansion in bonnet fungi (Mycena s.s.) driven by repeated elements and novel gene families across ecological guilds.</title>
        <authorList>
            <consortium name="Lawrence Berkeley National Laboratory"/>
            <person name="Harder C.B."/>
            <person name="Miyauchi S."/>
            <person name="Viragh M."/>
            <person name="Kuo A."/>
            <person name="Thoen E."/>
            <person name="Andreopoulos B."/>
            <person name="Lu D."/>
            <person name="Skrede I."/>
            <person name="Drula E."/>
            <person name="Henrissat B."/>
            <person name="Morin E."/>
            <person name="Kohler A."/>
            <person name="Barry K."/>
            <person name="LaButti K."/>
            <person name="Morin E."/>
            <person name="Salamov A."/>
            <person name="Lipzen A."/>
            <person name="Mereny Z."/>
            <person name="Hegedus B."/>
            <person name="Baldrian P."/>
            <person name="Stursova M."/>
            <person name="Weitz H."/>
            <person name="Taylor A."/>
            <person name="Grigoriev I.V."/>
            <person name="Nagy L.G."/>
            <person name="Martin F."/>
            <person name="Kauserud H."/>
        </authorList>
    </citation>
    <scope>NUCLEOTIDE SEQUENCE</scope>
    <source>
        <strain evidence="2">CBHHK200</strain>
    </source>
</reference>
<dbReference type="AlphaFoldDB" id="A0AAD6SR27"/>
<dbReference type="Proteomes" id="UP001218188">
    <property type="component" value="Unassembled WGS sequence"/>
</dbReference>
<feature type="region of interest" description="Disordered" evidence="1">
    <location>
        <begin position="105"/>
        <end position="124"/>
    </location>
</feature>
<evidence type="ECO:0000313" key="3">
    <source>
        <dbReference type="Proteomes" id="UP001218188"/>
    </source>
</evidence>
<proteinExistence type="predicted"/>
<sequence length="522" mass="58082">MFDTPTTQTLIPQSAPRAVQQAANPKPIVAREPRREAEPNPPAKPPAAAKKDTIKQIVDALPGRESNIELVDLVTEADGYESDTHEIEDDKHPKHEAIEYIEIMDTPPSSPIPPSSNVPITASARSSPSLKRKAAFSSKFLDEQTKFLEAEELEERRFKRARASALISIQQVTSTDEEIANEIPEDAAFNSPSHAGQFNGQIATYQAACFVRVTRLSLHVGVACKGDFASLRFDSMGVSPLANFLAHPEDFSVADITTFAQRAEAVNQFCDTAAKLVALHKNIVELARLLPAGVSNALNRKIDCAFNNINNVVNAIAFMEKDDSSEEVSDDDMDSSSSTDEEQEDKGFFFFGVYSNPRNSCLGAENVPPPVVGPHYYTTDSHELPQVDGLTVSTPHPYPCEIIDSSRRIIRAVCYVRVDQRPLHWMWAVPTTAHVLPQLYPLPPGFPSWTDFLVYSEGRYRRISNALDISGHSPVVILRHYSLWRHECPRIAMWEKFSEEEASDEEQERVESSEEDSDVMTD</sequence>
<feature type="compositionally biased region" description="Polar residues" evidence="1">
    <location>
        <begin position="1"/>
        <end position="12"/>
    </location>
</feature>
<accession>A0AAD6SR27</accession>
<protein>
    <submittedName>
        <fullName evidence="2">Uncharacterized protein</fullName>
    </submittedName>
</protein>
<gene>
    <name evidence="2" type="ORF">C8F04DRAFT_1186389</name>
</gene>
<organism evidence="2 3">
    <name type="scientific">Mycena alexandri</name>
    <dbReference type="NCBI Taxonomy" id="1745969"/>
    <lineage>
        <taxon>Eukaryota</taxon>
        <taxon>Fungi</taxon>
        <taxon>Dikarya</taxon>
        <taxon>Basidiomycota</taxon>
        <taxon>Agaricomycotina</taxon>
        <taxon>Agaricomycetes</taxon>
        <taxon>Agaricomycetidae</taxon>
        <taxon>Agaricales</taxon>
        <taxon>Marasmiineae</taxon>
        <taxon>Mycenaceae</taxon>
        <taxon>Mycena</taxon>
    </lineage>
</organism>
<dbReference type="EMBL" id="JARJCM010000086">
    <property type="protein sequence ID" value="KAJ7030925.1"/>
    <property type="molecule type" value="Genomic_DNA"/>
</dbReference>
<feature type="compositionally biased region" description="Basic and acidic residues" evidence="1">
    <location>
        <begin position="29"/>
        <end position="38"/>
    </location>
</feature>
<evidence type="ECO:0000313" key="2">
    <source>
        <dbReference type="EMBL" id="KAJ7030925.1"/>
    </source>
</evidence>
<keyword evidence="3" id="KW-1185">Reference proteome</keyword>
<evidence type="ECO:0000256" key="1">
    <source>
        <dbReference type="SAM" id="MobiDB-lite"/>
    </source>
</evidence>
<comment type="caution">
    <text evidence="2">The sequence shown here is derived from an EMBL/GenBank/DDBJ whole genome shotgun (WGS) entry which is preliminary data.</text>
</comment>
<name>A0AAD6SR27_9AGAR</name>
<feature type="region of interest" description="Disordered" evidence="1">
    <location>
        <begin position="323"/>
        <end position="343"/>
    </location>
</feature>
<feature type="region of interest" description="Disordered" evidence="1">
    <location>
        <begin position="499"/>
        <end position="522"/>
    </location>
</feature>
<feature type="region of interest" description="Disordered" evidence="1">
    <location>
        <begin position="1"/>
        <end position="52"/>
    </location>
</feature>